<protein>
    <submittedName>
        <fullName evidence="1">Uncharacterized protein</fullName>
    </submittedName>
</protein>
<evidence type="ECO:0000313" key="1">
    <source>
        <dbReference type="EMBL" id="OJG15079.1"/>
    </source>
</evidence>
<dbReference type="Proteomes" id="UP000181884">
    <property type="component" value="Unassembled WGS sequence"/>
</dbReference>
<sequence>MLDQLVAIDYNARKHDFVETVSDDFIEELLKKVKVIFQKD</sequence>
<dbReference type="AlphaFoldDB" id="A0A1L8R5N4"/>
<dbReference type="SUPFAM" id="SSF50118">
    <property type="entry name" value="Cell growth inhibitor/plasmid maintenance toxic component"/>
    <property type="match status" value="1"/>
</dbReference>
<proteinExistence type="predicted"/>
<accession>A0A1L8R5N4</accession>
<organism evidence="1 2">
    <name type="scientific">Enterococcus canis</name>
    <dbReference type="NCBI Taxonomy" id="214095"/>
    <lineage>
        <taxon>Bacteria</taxon>
        <taxon>Bacillati</taxon>
        <taxon>Bacillota</taxon>
        <taxon>Bacilli</taxon>
        <taxon>Lactobacillales</taxon>
        <taxon>Enterococcaceae</taxon>
        <taxon>Enterococcus</taxon>
    </lineage>
</organism>
<comment type="caution">
    <text evidence="1">The sequence shown here is derived from an EMBL/GenBank/DDBJ whole genome shotgun (WGS) entry which is preliminary data.</text>
</comment>
<name>A0A1L8R5N4_9ENTE</name>
<reference evidence="1 2" key="1">
    <citation type="submission" date="2014-12" db="EMBL/GenBank/DDBJ databases">
        <title>Draft genome sequences of 29 type strains of Enterococci.</title>
        <authorList>
            <person name="Zhong Z."/>
            <person name="Sun Z."/>
            <person name="Liu W."/>
            <person name="Zhang W."/>
            <person name="Zhang H."/>
        </authorList>
    </citation>
    <scope>NUCLEOTIDE SEQUENCE [LARGE SCALE GENOMIC DNA]</scope>
    <source>
        <strain evidence="1 2">DSM 17029</strain>
    </source>
</reference>
<keyword evidence="2" id="KW-1185">Reference proteome</keyword>
<dbReference type="EMBL" id="JXKH01000042">
    <property type="protein sequence ID" value="OJG15079.1"/>
    <property type="molecule type" value="Genomic_DNA"/>
</dbReference>
<evidence type="ECO:0000313" key="2">
    <source>
        <dbReference type="Proteomes" id="UP000181884"/>
    </source>
</evidence>
<gene>
    <name evidence="1" type="ORF">RU97_GL002043</name>
</gene>